<feature type="region of interest" description="Disordered" evidence="1">
    <location>
        <begin position="356"/>
        <end position="395"/>
    </location>
</feature>
<evidence type="ECO:0000313" key="3">
    <source>
        <dbReference type="EMBL" id="PWZ01973.1"/>
    </source>
</evidence>
<feature type="region of interest" description="Disordered" evidence="1">
    <location>
        <begin position="15"/>
        <end position="55"/>
    </location>
</feature>
<dbReference type="InterPro" id="IPR052099">
    <property type="entry name" value="Regulatory_TF_Diverse"/>
</dbReference>
<dbReference type="Pfam" id="PF00010">
    <property type="entry name" value="HLH"/>
    <property type="match status" value="1"/>
</dbReference>
<dbReference type="InterPro" id="IPR011598">
    <property type="entry name" value="bHLH_dom"/>
</dbReference>
<feature type="domain" description="BHLH" evidence="2">
    <location>
        <begin position="396"/>
        <end position="475"/>
    </location>
</feature>
<dbReference type="PANTHER" id="PTHR47336:SF2">
    <property type="entry name" value="TRANSCRIPTION FACTOR HMS1-RELATED"/>
    <property type="match status" value="1"/>
</dbReference>
<dbReference type="OrthoDB" id="2133190at2759"/>
<feature type="compositionally biased region" description="Low complexity" evidence="1">
    <location>
        <begin position="560"/>
        <end position="584"/>
    </location>
</feature>
<dbReference type="PANTHER" id="PTHR47336">
    <property type="entry name" value="TRANSCRIPTION FACTOR HMS1-RELATED"/>
    <property type="match status" value="1"/>
</dbReference>
<reference evidence="3 4" key="1">
    <citation type="journal article" date="2018" name="Mol. Biol. Evol.">
        <title>Broad Genomic Sampling Reveals a Smut Pathogenic Ancestry of the Fungal Clade Ustilaginomycotina.</title>
        <authorList>
            <person name="Kijpornyongpan T."/>
            <person name="Mondo S.J."/>
            <person name="Barry K."/>
            <person name="Sandor L."/>
            <person name="Lee J."/>
            <person name="Lipzen A."/>
            <person name="Pangilinan J."/>
            <person name="LaButti K."/>
            <person name="Hainaut M."/>
            <person name="Henrissat B."/>
            <person name="Grigoriev I.V."/>
            <person name="Spatafora J.W."/>
            <person name="Aime M.C."/>
        </authorList>
    </citation>
    <scope>NUCLEOTIDE SEQUENCE [LARGE SCALE GENOMIC DNA]</scope>
    <source>
        <strain evidence="3 4">MCA 3645</strain>
    </source>
</reference>
<feature type="region of interest" description="Disordered" evidence="1">
    <location>
        <begin position="228"/>
        <end position="320"/>
    </location>
</feature>
<evidence type="ECO:0000313" key="4">
    <source>
        <dbReference type="Proteomes" id="UP000246740"/>
    </source>
</evidence>
<gene>
    <name evidence="3" type="ORF">BCV70DRAFT_157545</name>
</gene>
<accession>A0A317XVX0</accession>
<dbReference type="InParanoid" id="A0A317XVX0"/>
<dbReference type="SUPFAM" id="SSF47459">
    <property type="entry name" value="HLH, helix-loop-helix DNA-binding domain"/>
    <property type="match status" value="1"/>
</dbReference>
<name>A0A317XVX0_9BASI</name>
<proteinExistence type="predicted"/>
<dbReference type="STRING" id="1882483.A0A317XVX0"/>
<dbReference type="AlphaFoldDB" id="A0A317XVX0"/>
<keyword evidence="4" id="KW-1185">Reference proteome</keyword>
<protein>
    <recommendedName>
        <fullName evidence="2">BHLH domain-containing protein</fullName>
    </recommendedName>
</protein>
<feature type="compositionally biased region" description="Low complexity" evidence="1">
    <location>
        <begin position="282"/>
        <end position="292"/>
    </location>
</feature>
<feature type="compositionally biased region" description="Polar residues" evidence="1">
    <location>
        <begin position="372"/>
        <end position="381"/>
    </location>
</feature>
<dbReference type="SMART" id="SM00353">
    <property type="entry name" value="HLH"/>
    <property type="match status" value="1"/>
</dbReference>
<dbReference type="GO" id="GO:0046983">
    <property type="term" value="F:protein dimerization activity"/>
    <property type="evidence" value="ECO:0007669"/>
    <property type="project" value="InterPro"/>
</dbReference>
<dbReference type="CDD" id="cd11399">
    <property type="entry name" value="bHLHzip_scHMS1_like"/>
    <property type="match status" value="1"/>
</dbReference>
<evidence type="ECO:0000259" key="2">
    <source>
        <dbReference type="PROSITE" id="PS50888"/>
    </source>
</evidence>
<evidence type="ECO:0000256" key="1">
    <source>
        <dbReference type="SAM" id="MobiDB-lite"/>
    </source>
</evidence>
<dbReference type="Proteomes" id="UP000246740">
    <property type="component" value="Unassembled WGS sequence"/>
</dbReference>
<feature type="compositionally biased region" description="Basic and acidic residues" evidence="1">
    <location>
        <begin position="22"/>
        <end position="42"/>
    </location>
</feature>
<organism evidence="3 4">
    <name type="scientific">Testicularia cyperi</name>
    <dbReference type="NCBI Taxonomy" id="1882483"/>
    <lineage>
        <taxon>Eukaryota</taxon>
        <taxon>Fungi</taxon>
        <taxon>Dikarya</taxon>
        <taxon>Basidiomycota</taxon>
        <taxon>Ustilaginomycotina</taxon>
        <taxon>Ustilaginomycetes</taxon>
        <taxon>Ustilaginales</taxon>
        <taxon>Anthracoideaceae</taxon>
        <taxon>Testicularia</taxon>
    </lineage>
</organism>
<feature type="region of interest" description="Disordered" evidence="1">
    <location>
        <begin position="522"/>
        <end position="587"/>
    </location>
</feature>
<feature type="compositionally biased region" description="Acidic residues" evidence="1">
    <location>
        <begin position="528"/>
        <end position="554"/>
    </location>
</feature>
<dbReference type="Gene3D" id="4.10.280.10">
    <property type="entry name" value="Helix-loop-helix DNA-binding domain"/>
    <property type="match status" value="1"/>
</dbReference>
<dbReference type="EMBL" id="KZ819189">
    <property type="protein sequence ID" value="PWZ01973.1"/>
    <property type="molecule type" value="Genomic_DNA"/>
</dbReference>
<feature type="compositionally biased region" description="Polar residues" evidence="1">
    <location>
        <begin position="233"/>
        <end position="281"/>
    </location>
</feature>
<feature type="region of interest" description="Disordered" evidence="1">
    <location>
        <begin position="164"/>
        <end position="187"/>
    </location>
</feature>
<sequence length="1197" mass="128157">MLAAQQQFANSMLLAMQQQQHEQQHAQQPRDHQSDMTQKHGQDALLHQQPSGPWSSEEYEMMMRSIFDAAPNTAAFGDVEAPPSFGSFAASHSGSYMSSSSDNGASPASFNDFVYGAQNFPTPPESDISIASRHMSLSAHPNNGLSPNDSIDFQQGVYSASFAGSDTTSPYSRTIPIPPAPSSSPFGTQQLPFQPQMFQNAPVTAETLAAVPNFARSGNAQWDPNFLMPNMPPTMSATQPALQPQHSAPSFPTSQAEATTTAGVPSAKQAASNPMASIAGNSTTAPAAAAPSEDVSTRQTKKLKSTGPTKELPSETAVPVASTSAISSKLPHMEVGSNATALAAIQRLKAKRLQEREEAAKAAGADAAMRSENLSASPTRSDGSDKPELTPAMRQQKKVAHNAIERRYRNNINDRIAALRRAVPALREIRPRKTPSGRKSRKALQEEDLVDGVPAATKLNKATILGKATDYIKYLKSRELRLASEVAGLRELVRSLEGGEELLELWEAEMDKVVAEQEAAAAAAAAREEEDEGIVDDIEGDAEDDEDEDEQDDYDTSHDASQNSGSSASPPSQRGSRSNSSGRQGKAGFSSVASSRYMLATFLGISFIGGGAEFALDSTASDASQAVARPATGRVVVGASRQLLKRSAAYVAPSSNIVQIEQAYEHVPSHILALEILRVVSFGACFLFLVWPLLSGAISRFTSRRVRAVPSFDESDTPESRDPGRRELLRVLATPSITPIEADIAMRKYLGATQSVIAAVPKVFQECLIFGFSKIPFFRNVAFKQQLAADALDVQVRLLELEAIASEAAQPAFVLRLHNALQLANYRSNLETLSATPVTTQAWPGRAQTFGSLAVAFARLGEGVDAAQDVADDCWTRARRAMLASVQSGGTDASDSSGDLAQKLQKLSDPTWLSTILALDLDTALELLASATHSTDVKRASCLHLIADTYYGNRLETVWNTLLCNIVDASCPTADTTASSLLRGFASRQSAQKLVLDVVQDDSARTQLHLEITMLARTAHPSSTAWYIAQVTLATWSAVLGNVALARHVASTLTEHVEPSPNSDLACIAVLKQFVNGATYDGAALTLSKGALDARATLFLSWLQFLRLFARQGAETGEIHSASLRIRRLISAATASSTSLAQDDEVGLEDMVEAKLDLLTDLCVMISRRTAHLPSGNKTDFAKVLLESDGEDSGIGF</sequence>
<dbReference type="PROSITE" id="PS50888">
    <property type="entry name" value="BHLH"/>
    <property type="match status" value="1"/>
</dbReference>
<dbReference type="InterPro" id="IPR036638">
    <property type="entry name" value="HLH_DNA-bd_sf"/>
</dbReference>